<evidence type="ECO:0000313" key="1">
    <source>
        <dbReference type="EMBL" id="KAK1262642.1"/>
    </source>
</evidence>
<keyword evidence="2" id="KW-1185">Reference proteome</keyword>
<evidence type="ECO:0000313" key="2">
    <source>
        <dbReference type="Proteomes" id="UP001179952"/>
    </source>
</evidence>
<sequence>MSGVTMKIEMRRTQYIMKKTKMTKVEHYYYSDRCAYYRNQRVQFLNIIKAKIASEGNGFITADSDPFDIYAKMDLKALKKGFRLVRTHDWIYLRHFKKLKKYETRFLLMKFFLKKSYEKVNRVIMLLVSDVQLKLA</sequence>
<accession>A0AAV9AF69</accession>
<reference evidence="1" key="1">
    <citation type="journal article" date="2023" name="Nat. Commun.">
        <title>Diploid and tetraploid genomes of Acorus and the evolution of monocots.</title>
        <authorList>
            <person name="Ma L."/>
            <person name="Liu K.W."/>
            <person name="Li Z."/>
            <person name="Hsiao Y.Y."/>
            <person name="Qi Y."/>
            <person name="Fu T."/>
            <person name="Tang G.D."/>
            <person name="Zhang D."/>
            <person name="Sun W.H."/>
            <person name="Liu D.K."/>
            <person name="Li Y."/>
            <person name="Chen G.Z."/>
            <person name="Liu X.D."/>
            <person name="Liao X.Y."/>
            <person name="Jiang Y.T."/>
            <person name="Yu X."/>
            <person name="Hao Y."/>
            <person name="Huang J."/>
            <person name="Zhao X.W."/>
            <person name="Ke S."/>
            <person name="Chen Y.Y."/>
            <person name="Wu W.L."/>
            <person name="Hsu J.L."/>
            <person name="Lin Y.F."/>
            <person name="Huang M.D."/>
            <person name="Li C.Y."/>
            <person name="Huang L."/>
            <person name="Wang Z.W."/>
            <person name="Zhao X."/>
            <person name="Zhong W.Y."/>
            <person name="Peng D.H."/>
            <person name="Ahmad S."/>
            <person name="Lan S."/>
            <person name="Zhang J.S."/>
            <person name="Tsai W.C."/>
            <person name="Van de Peer Y."/>
            <person name="Liu Z.J."/>
        </authorList>
    </citation>
    <scope>NUCLEOTIDE SEQUENCE</scope>
    <source>
        <strain evidence="1">SCP</strain>
    </source>
</reference>
<dbReference type="Proteomes" id="UP001179952">
    <property type="component" value="Unassembled WGS sequence"/>
</dbReference>
<organism evidence="1 2">
    <name type="scientific">Acorus gramineus</name>
    <name type="common">Dwarf sweet flag</name>
    <dbReference type="NCBI Taxonomy" id="55184"/>
    <lineage>
        <taxon>Eukaryota</taxon>
        <taxon>Viridiplantae</taxon>
        <taxon>Streptophyta</taxon>
        <taxon>Embryophyta</taxon>
        <taxon>Tracheophyta</taxon>
        <taxon>Spermatophyta</taxon>
        <taxon>Magnoliopsida</taxon>
        <taxon>Liliopsida</taxon>
        <taxon>Acoraceae</taxon>
        <taxon>Acorus</taxon>
    </lineage>
</organism>
<reference evidence="1" key="2">
    <citation type="submission" date="2023-06" db="EMBL/GenBank/DDBJ databases">
        <authorList>
            <person name="Ma L."/>
            <person name="Liu K.-W."/>
            <person name="Li Z."/>
            <person name="Hsiao Y.-Y."/>
            <person name="Qi Y."/>
            <person name="Fu T."/>
            <person name="Tang G."/>
            <person name="Zhang D."/>
            <person name="Sun W.-H."/>
            <person name="Liu D.-K."/>
            <person name="Li Y."/>
            <person name="Chen G.-Z."/>
            <person name="Liu X.-D."/>
            <person name="Liao X.-Y."/>
            <person name="Jiang Y.-T."/>
            <person name="Yu X."/>
            <person name="Hao Y."/>
            <person name="Huang J."/>
            <person name="Zhao X.-W."/>
            <person name="Ke S."/>
            <person name="Chen Y.-Y."/>
            <person name="Wu W.-L."/>
            <person name="Hsu J.-L."/>
            <person name="Lin Y.-F."/>
            <person name="Huang M.-D."/>
            <person name="Li C.-Y."/>
            <person name="Huang L."/>
            <person name="Wang Z.-W."/>
            <person name="Zhao X."/>
            <person name="Zhong W.-Y."/>
            <person name="Peng D.-H."/>
            <person name="Ahmad S."/>
            <person name="Lan S."/>
            <person name="Zhang J.-S."/>
            <person name="Tsai W.-C."/>
            <person name="Van De Peer Y."/>
            <person name="Liu Z.-J."/>
        </authorList>
    </citation>
    <scope>NUCLEOTIDE SEQUENCE</scope>
    <source>
        <strain evidence="1">SCP</strain>
        <tissue evidence="1">Leaves</tissue>
    </source>
</reference>
<dbReference type="EMBL" id="JAUJYN010000010">
    <property type="protein sequence ID" value="KAK1262642.1"/>
    <property type="molecule type" value="Genomic_DNA"/>
</dbReference>
<proteinExistence type="predicted"/>
<protein>
    <submittedName>
        <fullName evidence="1">Uncharacterized protein</fullName>
    </submittedName>
</protein>
<name>A0AAV9AF69_ACOGR</name>
<dbReference type="AlphaFoldDB" id="A0AAV9AF69"/>
<comment type="caution">
    <text evidence="1">The sequence shown here is derived from an EMBL/GenBank/DDBJ whole genome shotgun (WGS) entry which is preliminary data.</text>
</comment>
<gene>
    <name evidence="1" type="ORF">QJS04_geneDACA001223</name>
</gene>